<dbReference type="STRING" id="42253.NITMOv2_2810"/>
<proteinExistence type="predicted"/>
<dbReference type="KEGG" id="nmv:NITMOv2_2810"/>
<reference evidence="2 3" key="1">
    <citation type="journal article" date="2015" name="Proc. Natl. Acad. Sci. U.S.A.">
        <title>Expanded metabolic versatility of ubiquitous nitrite-oxidizing bacteria from the genus Nitrospira.</title>
        <authorList>
            <person name="Koch H."/>
            <person name="Lucker S."/>
            <person name="Albertsen M."/>
            <person name="Kitzinger K."/>
            <person name="Herbold C."/>
            <person name="Spieck E."/>
            <person name="Nielsen P.H."/>
            <person name="Wagner M."/>
            <person name="Daims H."/>
        </authorList>
    </citation>
    <scope>NUCLEOTIDE SEQUENCE [LARGE SCALE GENOMIC DNA]</scope>
    <source>
        <strain evidence="2 3">NSP M-1</strain>
    </source>
</reference>
<dbReference type="Gene3D" id="3.40.50.2020">
    <property type="match status" value="1"/>
</dbReference>
<accession>A0A0K2GED1</accession>
<dbReference type="Gene3D" id="3.30.1310.20">
    <property type="entry name" value="PRTase-like"/>
    <property type="match status" value="1"/>
</dbReference>
<sequence>MDEVFRDRREAGVQVASLLAGYRGRRDVVVLGLPRGGVPVAFDIAKALAVPLDVMVVRKLGVPGYEELAMGAIATGGVRVLHEEVVRQAGITPDMLAAVSAREQQELARRERVFAGGRPEVEIRGRTVILVDDGLATGSTMRAAVAAARQRGAARVIVAVPVASAEACDELRAEADEVICARTPALFFGVGQWYERFEQTTDEEVRRLLADAAALPPWKEDAA</sequence>
<gene>
    <name evidence="2" type="ORF">NITMOv2_2810</name>
</gene>
<feature type="domain" description="Phosphoribosyltransferase" evidence="1">
    <location>
        <begin position="24"/>
        <end position="180"/>
    </location>
</feature>
<protein>
    <submittedName>
        <fullName evidence="2">Phosphoribosyltransferase</fullName>
    </submittedName>
</protein>
<keyword evidence="3" id="KW-1185">Reference proteome</keyword>
<evidence type="ECO:0000313" key="3">
    <source>
        <dbReference type="Proteomes" id="UP000069205"/>
    </source>
</evidence>
<dbReference type="SUPFAM" id="SSF53271">
    <property type="entry name" value="PRTase-like"/>
    <property type="match status" value="1"/>
</dbReference>
<evidence type="ECO:0000313" key="2">
    <source>
        <dbReference type="EMBL" id="ALA59219.1"/>
    </source>
</evidence>
<dbReference type="OrthoDB" id="9810066at2"/>
<dbReference type="GO" id="GO:0016757">
    <property type="term" value="F:glycosyltransferase activity"/>
    <property type="evidence" value="ECO:0007669"/>
    <property type="project" value="UniProtKB-KW"/>
</dbReference>
<keyword evidence="2" id="KW-0328">Glycosyltransferase</keyword>
<evidence type="ECO:0000259" key="1">
    <source>
        <dbReference type="Pfam" id="PF00156"/>
    </source>
</evidence>
<dbReference type="PATRIC" id="fig|42253.5.peg.2778"/>
<name>A0A0K2GED1_NITMO</name>
<dbReference type="Pfam" id="PF00156">
    <property type="entry name" value="Pribosyltran"/>
    <property type="match status" value="1"/>
</dbReference>
<dbReference type="InterPro" id="IPR029057">
    <property type="entry name" value="PRTase-like"/>
</dbReference>
<dbReference type="InterPro" id="IPR000836">
    <property type="entry name" value="PRTase_dom"/>
</dbReference>
<keyword evidence="2" id="KW-0808">Transferase</keyword>
<dbReference type="CDD" id="cd06223">
    <property type="entry name" value="PRTases_typeI"/>
    <property type="match status" value="1"/>
</dbReference>
<organism evidence="2 3">
    <name type="scientific">Nitrospira moscoviensis</name>
    <dbReference type="NCBI Taxonomy" id="42253"/>
    <lineage>
        <taxon>Bacteria</taxon>
        <taxon>Pseudomonadati</taxon>
        <taxon>Nitrospirota</taxon>
        <taxon>Nitrospiria</taxon>
        <taxon>Nitrospirales</taxon>
        <taxon>Nitrospiraceae</taxon>
        <taxon>Nitrospira</taxon>
    </lineage>
</organism>
<dbReference type="RefSeq" id="WP_053380280.1">
    <property type="nucleotide sequence ID" value="NZ_CP011801.1"/>
</dbReference>
<dbReference type="Proteomes" id="UP000069205">
    <property type="component" value="Chromosome"/>
</dbReference>
<dbReference type="EMBL" id="CP011801">
    <property type="protein sequence ID" value="ALA59219.1"/>
    <property type="molecule type" value="Genomic_DNA"/>
</dbReference>
<dbReference type="AlphaFoldDB" id="A0A0K2GED1"/>